<keyword evidence="1" id="KW-1185">Reference proteome</keyword>
<evidence type="ECO:0000313" key="1">
    <source>
        <dbReference type="Proteomes" id="UP000515152"/>
    </source>
</evidence>
<dbReference type="RefSeq" id="XP_012675165.2">
    <property type="nucleotide sequence ID" value="XM_012819711.3"/>
</dbReference>
<reference evidence="2" key="1">
    <citation type="submission" date="2025-08" db="UniProtKB">
        <authorList>
            <consortium name="RefSeq"/>
        </authorList>
    </citation>
    <scope>IDENTIFICATION</scope>
</reference>
<dbReference type="Gene3D" id="2.80.10.50">
    <property type="match status" value="1"/>
</dbReference>
<dbReference type="SUPFAM" id="SSF50353">
    <property type="entry name" value="Cytokine"/>
    <property type="match status" value="1"/>
</dbReference>
<dbReference type="Gene3D" id="2.30.42.10">
    <property type="match status" value="1"/>
</dbReference>
<gene>
    <name evidence="2" type="primary">LOC105893317</name>
</gene>
<dbReference type="Proteomes" id="UP000515152">
    <property type="component" value="Chromosome 21"/>
</dbReference>
<dbReference type="SUPFAM" id="SSF50156">
    <property type="entry name" value="PDZ domain-like"/>
    <property type="match status" value="1"/>
</dbReference>
<dbReference type="InterPro" id="IPR008996">
    <property type="entry name" value="IL1/FGF"/>
</dbReference>
<accession>A0A6P3VL53</accession>
<dbReference type="InterPro" id="IPR036034">
    <property type="entry name" value="PDZ_sf"/>
</dbReference>
<sequence length="313" mass="35105">MEEQAQVGPKCFSIYIHHRHQNGETHQYTVDKAVGETMPGGEVCLRKGDTLLELNGRNLSSLPPEEFFNSLSLHQGSLSLTIAHHHDRDGLQQGAVSDVFKVEDGSGNTCEETTLIVMLQDAKINMLCSDNDDSCTSSIMDTKFTNSLYWECAKIEFIQSAEYLAWTNEGPRLKETGDGMAMLQMRGFNQDKSTQLAALQFSNKLFLKCEGEATDGVILKAEANPTLLGIQTGKSTDIKAVEANKPYLFHAIRKNPDTWHFQSASHSGYYICADGEKIVIARHENDNKYFKIVFNKKCKEMLITHKDTMLHFV</sequence>
<evidence type="ECO:0000313" key="2">
    <source>
        <dbReference type="RefSeq" id="XP_012675165.2"/>
    </source>
</evidence>
<dbReference type="AlphaFoldDB" id="A0A6P3VL53"/>
<organism evidence="1 2">
    <name type="scientific">Clupea harengus</name>
    <name type="common">Atlantic herring</name>
    <dbReference type="NCBI Taxonomy" id="7950"/>
    <lineage>
        <taxon>Eukaryota</taxon>
        <taxon>Metazoa</taxon>
        <taxon>Chordata</taxon>
        <taxon>Craniata</taxon>
        <taxon>Vertebrata</taxon>
        <taxon>Euteleostomi</taxon>
        <taxon>Actinopterygii</taxon>
        <taxon>Neopterygii</taxon>
        <taxon>Teleostei</taxon>
        <taxon>Clupei</taxon>
        <taxon>Clupeiformes</taxon>
        <taxon>Clupeoidei</taxon>
        <taxon>Clupeidae</taxon>
        <taxon>Clupea</taxon>
    </lineage>
</organism>
<name>A0A6P3VL53_CLUHA</name>
<dbReference type="KEGG" id="char:105893317"/>
<dbReference type="OrthoDB" id="10563011at2759"/>
<dbReference type="GeneID" id="105893317"/>
<proteinExistence type="predicted"/>
<protein>
    <submittedName>
        <fullName evidence="2">Uncharacterized protein LOC105893317</fullName>
    </submittedName>
</protein>